<dbReference type="PANTHER" id="PTHR30627">
    <property type="entry name" value="PEPTIDOGLYCAN D,D-TRANSPEPTIDASE"/>
    <property type="match status" value="1"/>
</dbReference>
<evidence type="ECO:0000256" key="3">
    <source>
        <dbReference type="ARBA" id="ARBA00022475"/>
    </source>
</evidence>
<evidence type="ECO:0000313" key="17">
    <source>
        <dbReference type="Proteomes" id="UP000178082"/>
    </source>
</evidence>
<dbReference type="Gene3D" id="3.30.1390.30">
    <property type="entry name" value="Penicillin-binding protein 2a, domain 3"/>
    <property type="match status" value="1"/>
</dbReference>
<dbReference type="GO" id="GO:0009002">
    <property type="term" value="F:serine-type D-Ala-D-Ala carboxypeptidase activity"/>
    <property type="evidence" value="ECO:0007669"/>
    <property type="project" value="InterPro"/>
</dbReference>
<dbReference type="FunFam" id="3.40.710.10:FF:000024">
    <property type="entry name" value="Penicillin-binding protein 2"/>
    <property type="match status" value="1"/>
</dbReference>
<dbReference type="Gene3D" id="3.90.1310.10">
    <property type="entry name" value="Penicillin-binding protein 2a (Domain 2)"/>
    <property type="match status" value="1"/>
</dbReference>
<keyword evidence="10 13" id="KW-1133">Transmembrane helix</keyword>
<gene>
    <name evidence="16" type="ORF">A3G31_02020</name>
</gene>
<keyword evidence="9" id="KW-0573">Peptidoglycan synthesis</keyword>
<dbReference type="InterPro" id="IPR050515">
    <property type="entry name" value="Beta-lactam/transpept"/>
</dbReference>
<dbReference type="GO" id="GO:0008360">
    <property type="term" value="P:regulation of cell shape"/>
    <property type="evidence" value="ECO:0007669"/>
    <property type="project" value="UniProtKB-KW"/>
</dbReference>
<dbReference type="Pfam" id="PF00905">
    <property type="entry name" value="Transpeptidase"/>
    <property type="match status" value="1"/>
</dbReference>
<dbReference type="Pfam" id="PF03717">
    <property type="entry name" value="PBP_dimer"/>
    <property type="match status" value="1"/>
</dbReference>
<evidence type="ECO:0000259" key="14">
    <source>
        <dbReference type="Pfam" id="PF00905"/>
    </source>
</evidence>
<evidence type="ECO:0000256" key="6">
    <source>
        <dbReference type="ARBA" id="ARBA00022692"/>
    </source>
</evidence>
<dbReference type="GO" id="GO:0071972">
    <property type="term" value="F:peptidoglycan L,D-transpeptidase activity"/>
    <property type="evidence" value="ECO:0007669"/>
    <property type="project" value="TreeGrafter"/>
</dbReference>
<evidence type="ECO:0000256" key="8">
    <source>
        <dbReference type="ARBA" id="ARBA00022960"/>
    </source>
</evidence>
<dbReference type="EMBL" id="MGDI01000005">
    <property type="protein sequence ID" value="OGL54877.1"/>
    <property type="molecule type" value="Genomic_DNA"/>
</dbReference>
<proteinExistence type="predicted"/>
<evidence type="ECO:0000256" key="1">
    <source>
        <dbReference type="ARBA" id="ARBA00004167"/>
    </source>
</evidence>
<protein>
    <submittedName>
        <fullName evidence="16">Penicillin-binding protein 2</fullName>
    </submittedName>
</protein>
<keyword evidence="5" id="KW-0645">Protease</keyword>
<dbReference type="InterPro" id="IPR017790">
    <property type="entry name" value="Penicillin-binding_protein_2"/>
</dbReference>
<accession>A0A1F7SNV8</accession>
<evidence type="ECO:0000256" key="2">
    <source>
        <dbReference type="ARBA" id="ARBA00004236"/>
    </source>
</evidence>
<dbReference type="InterPro" id="IPR012338">
    <property type="entry name" value="Beta-lactam/transpept-like"/>
</dbReference>
<keyword evidence="7" id="KW-0378">Hydrolase</keyword>
<feature type="transmembrane region" description="Helical" evidence="13">
    <location>
        <begin position="20"/>
        <end position="39"/>
    </location>
</feature>
<evidence type="ECO:0000256" key="10">
    <source>
        <dbReference type="ARBA" id="ARBA00022989"/>
    </source>
</evidence>
<evidence type="ECO:0000256" key="12">
    <source>
        <dbReference type="ARBA" id="ARBA00023316"/>
    </source>
</evidence>
<dbReference type="SUPFAM" id="SSF56601">
    <property type="entry name" value="beta-lactamase/transpeptidase-like"/>
    <property type="match status" value="1"/>
</dbReference>
<evidence type="ECO:0000256" key="11">
    <source>
        <dbReference type="ARBA" id="ARBA00023136"/>
    </source>
</evidence>
<comment type="caution">
    <text evidence="16">The sequence shown here is derived from an EMBL/GenBank/DDBJ whole genome shotgun (WGS) entry which is preliminary data.</text>
</comment>
<evidence type="ECO:0000256" key="13">
    <source>
        <dbReference type="SAM" id="Phobius"/>
    </source>
</evidence>
<keyword evidence="11 13" id="KW-0472">Membrane</keyword>
<dbReference type="Gene3D" id="3.40.710.10">
    <property type="entry name" value="DD-peptidase/beta-lactamase superfamily"/>
    <property type="match status" value="1"/>
</dbReference>
<comment type="subcellular location">
    <subcellularLocation>
        <location evidence="2">Cell membrane</location>
    </subcellularLocation>
    <subcellularLocation>
        <location evidence="1">Membrane</location>
        <topology evidence="1">Single-pass membrane protein</topology>
    </subcellularLocation>
</comment>
<dbReference type="GO" id="GO:0006508">
    <property type="term" value="P:proteolysis"/>
    <property type="evidence" value="ECO:0007669"/>
    <property type="project" value="UniProtKB-KW"/>
</dbReference>
<keyword evidence="4" id="KW-0997">Cell inner membrane</keyword>
<dbReference type="InterPro" id="IPR036138">
    <property type="entry name" value="PBP_dimer_sf"/>
</dbReference>
<keyword evidence="6 13" id="KW-0812">Transmembrane</keyword>
<dbReference type="GO" id="GO:0071555">
    <property type="term" value="P:cell wall organization"/>
    <property type="evidence" value="ECO:0007669"/>
    <property type="project" value="UniProtKB-KW"/>
</dbReference>
<dbReference type="GO" id="GO:0008658">
    <property type="term" value="F:penicillin binding"/>
    <property type="evidence" value="ECO:0007669"/>
    <property type="project" value="InterPro"/>
</dbReference>
<feature type="domain" description="Penicillin-binding protein dimerisation" evidence="15">
    <location>
        <begin position="62"/>
        <end position="232"/>
    </location>
</feature>
<evidence type="ECO:0000256" key="7">
    <source>
        <dbReference type="ARBA" id="ARBA00022801"/>
    </source>
</evidence>
<organism evidence="16 17">
    <name type="scientific">Candidatus Schekmanbacteria bacterium RIFCSPLOWO2_12_FULL_38_15</name>
    <dbReference type="NCBI Taxonomy" id="1817883"/>
    <lineage>
        <taxon>Bacteria</taxon>
        <taxon>Candidatus Schekmaniibacteriota</taxon>
    </lineage>
</organism>
<dbReference type="GO" id="GO:0005886">
    <property type="term" value="C:plasma membrane"/>
    <property type="evidence" value="ECO:0007669"/>
    <property type="project" value="UniProtKB-SubCell"/>
</dbReference>
<dbReference type="SUPFAM" id="SSF56519">
    <property type="entry name" value="Penicillin binding protein dimerisation domain"/>
    <property type="match status" value="1"/>
</dbReference>
<keyword evidence="3" id="KW-1003">Cell membrane</keyword>
<keyword evidence="8" id="KW-0133">Cell shape</keyword>
<evidence type="ECO:0000259" key="15">
    <source>
        <dbReference type="Pfam" id="PF03717"/>
    </source>
</evidence>
<dbReference type="GO" id="GO:0009252">
    <property type="term" value="P:peptidoglycan biosynthetic process"/>
    <property type="evidence" value="ECO:0007669"/>
    <property type="project" value="UniProtKB-KW"/>
</dbReference>
<evidence type="ECO:0000256" key="9">
    <source>
        <dbReference type="ARBA" id="ARBA00022984"/>
    </source>
</evidence>
<evidence type="ECO:0000256" key="4">
    <source>
        <dbReference type="ARBA" id="ARBA00022519"/>
    </source>
</evidence>
<dbReference type="STRING" id="1817883.A3G31_02020"/>
<evidence type="ECO:0000313" key="16">
    <source>
        <dbReference type="EMBL" id="OGL54877.1"/>
    </source>
</evidence>
<dbReference type="AlphaFoldDB" id="A0A1F7SNV8"/>
<reference evidence="16 17" key="1">
    <citation type="journal article" date="2016" name="Nat. Commun.">
        <title>Thousands of microbial genomes shed light on interconnected biogeochemical processes in an aquifer system.</title>
        <authorList>
            <person name="Anantharaman K."/>
            <person name="Brown C.T."/>
            <person name="Hug L.A."/>
            <person name="Sharon I."/>
            <person name="Castelle C.J."/>
            <person name="Probst A.J."/>
            <person name="Thomas B.C."/>
            <person name="Singh A."/>
            <person name="Wilkins M.J."/>
            <person name="Karaoz U."/>
            <person name="Brodie E.L."/>
            <person name="Williams K.H."/>
            <person name="Hubbard S.S."/>
            <person name="Banfield J.F."/>
        </authorList>
    </citation>
    <scope>NUCLEOTIDE SEQUENCE [LARGE SCALE GENOMIC DNA]</scope>
</reference>
<dbReference type="InterPro" id="IPR005311">
    <property type="entry name" value="PBP_dimer"/>
</dbReference>
<dbReference type="PANTHER" id="PTHR30627:SF2">
    <property type="entry name" value="PEPTIDOGLYCAN D,D-TRANSPEPTIDASE MRDA"/>
    <property type="match status" value="1"/>
</dbReference>
<name>A0A1F7SNV8_9BACT</name>
<dbReference type="Proteomes" id="UP000178082">
    <property type="component" value="Unassembled WGS sequence"/>
</dbReference>
<dbReference type="NCBIfam" id="TIGR03423">
    <property type="entry name" value="pbp2_mrdA"/>
    <property type="match status" value="1"/>
</dbReference>
<evidence type="ECO:0000256" key="5">
    <source>
        <dbReference type="ARBA" id="ARBA00022670"/>
    </source>
</evidence>
<feature type="domain" description="Penicillin-binding protein transpeptidase" evidence="14">
    <location>
        <begin position="267"/>
        <end position="597"/>
    </location>
</feature>
<sequence length="629" mass="70798">MSIKRFQNNDIEGFGKRLEFFQILMLFCALVIIIRMWGLQITEGESFKKEADNNRIRTISEPGIRGNIFDRNGTLLAFNRPSFTAELVLENIPKNLNKEKLIKKICTLLDISSETVSAKVKSLPKQLYFQPIVLKKNLERGTLAYLEEHKEELTGVEIKIEHRRFYPFETVASHLIGYIGEASQSNIDKFNYLKYGALVGKSGVEKYFDRTIRGEYGWRKVVKDSLGREKEELFSLSKKSERGKDICLTVDLPLQIYAEGLLGNRKGSIVAMNPKNGDILIMASHPSFDPNLFAAGLSAKEWRSLFNDTGHPLQNRAVQSQYPSGSVFKIVTAIAAMNEGLINEDYSIICNGSMYFGNKNFLCWKKEGHGSVDIYRGIMNSCNVFFYNLGKRLDVNTLARYSRYFGLGEKTGVELPFEERGLVPDSEWKLKFLKKPWIKSETLFMAIGQGYLLVTPIQLAKMVMAVANDGVIVNPDVIYSPTRQKNNLKSFRKEIPVKKEVFDIVKEGLINVVNSGTGWRAKVNGITIAGKTGTAQVISLQTSKYLKAKGEFSADLKDHAWFVAFAPAEDPQIVLSILVENGGFGGEVCAPIAKELINFYFNATGQEREKLITDYSTEFLGALHRSSSF</sequence>
<keyword evidence="12" id="KW-0961">Cell wall biogenesis/degradation</keyword>
<dbReference type="InterPro" id="IPR001460">
    <property type="entry name" value="PCN-bd_Tpept"/>
</dbReference>